<dbReference type="PANTHER" id="PTHR22993:SF9">
    <property type="entry name" value="FORMAMIDOPYRIMIDINE-DNA GLYCOSYLASE"/>
    <property type="match status" value="1"/>
</dbReference>
<dbReference type="FunFam" id="1.10.8.50:FF:000003">
    <property type="entry name" value="Formamidopyrimidine-DNA glycosylase"/>
    <property type="match status" value="1"/>
</dbReference>
<evidence type="ECO:0000256" key="8">
    <source>
        <dbReference type="ARBA" id="ARBA00022801"/>
    </source>
</evidence>
<evidence type="ECO:0000259" key="17">
    <source>
        <dbReference type="PROSITE" id="PS51066"/>
    </source>
</evidence>
<dbReference type="PANTHER" id="PTHR22993">
    <property type="entry name" value="FORMAMIDOPYRIMIDINE-DNA GLYCOSYLASE"/>
    <property type="match status" value="1"/>
</dbReference>
<keyword evidence="7 16" id="KW-0863">Zinc-finger</keyword>
<evidence type="ECO:0000313" key="19">
    <source>
        <dbReference type="EMBL" id="OGZ26375.1"/>
    </source>
</evidence>
<evidence type="ECO:0000259" key="18">
    <source>
        <dbReference type="PROSITE" id="PS51068"/>
    </source>
</evidence>
<evidence type="ECO:0000313" key="20">
    <source>
        <dbReference type="Proteomes" id="UP000179122"/>
    </source>
</evidence>
<evidence type="ECO:0000256" key="10">
    <source>
        <dbReference type="ARBA" id="ARBA00023125"/>
    </source>
</evidence>
<dbReference type="EMBL" id="MHML01000029">
    <property type="protein sequence ID" value="OGZ26375.1"/>
    <property type="molecule type" value="Genomic_DNA"/>
</dbReference>
<gene>
    <name evidence="19" type="ORF">A3F95_02230</name>
</gene>
<dbReference type="Pfam" id="PF06831">
    <property type="entry name" value="H2TH"/>
    <property type="match status" value="1"/>
</dbReference>
<comment type="caution">
    <text evidence="19">The sequence shown here is derived from an EMBL/GenBank/DDBJ whole genome shotgun (WGS) entry which is preliminary data.</text>
</comment>
<evidence type="ECO:0000256" key="12">
    <source>
        <dbReference type="ARBA" id="ARBA00023239"/>
    </source>
</evidence>
<evidence type="ECO:0000256" key="5">
    <source>
        <dbReference type="ARBA" id="ARBA00022723"/>
    </source>
</evidence>
<dbReference type="Proteomes" id="UP000179122">
    <property type="component" value="Unassembled WGS sequence"/>
</dbReference>
<dbReference type="GO" id="GO:0003684">
    <property type="term" value="F:damaged DNA binding"/>
    <property type="evidence" value="ECO:0007669"/>
    <property type="project" value="InterPro"/>
</dbReference>
<dbReference type="SUPFAM" id="SSF81624">
    <property type="entry name" value="N-terminal domain of MutM-like DNA repair proteins"/>
    <property type="match status" value="1"/>
</dbReference>
<evidence type="ECO:0000256" key="1">
    <source>
        <dbReference type="ARBA" id="ARBA00001668"/>
    </source>
</evidence>
<dbReference type="InterPro" id="IPR010979">
    <property type="entry name" value="Ribosomal_uS13-like_H2TH"/>
</dbReference>
<evidence type="ECO:0000256" key="15">
    <source>
        <dbReference type="ARBA" id="ARBA00044632"/>
    </source>
</evidence>
<evidence type="ECO:0000256" key="3">
    <source>
        <dbReference type="ARBA" id="ARBA00009409"/>
    </source>
</evidence>
<dbReference type="InterPro" id="IPR020629">
    <property type="entry name" value="FPG_Glyclase"/>
</dbReference>
<keyword evidence="10" id="KW-0238">DNA-binding</keyword>
<organism evidence="19 20">
    <name type="scientific">Candidatus Nealsonbacteria bacterium RIFCSPLOWO2_12_FULL_39_31</name>
    <dbReference type="NCBI Taxonomy" id="1801676"/>
    <lineage>
        <taxon>Bacteria</taxon>
        <taxon>Candidatus Nealsoniibacteriota</taxon>
    </lineage>
</organism>
<evidence type="ECO:0000256" key="11">
    <source>
        <dbReference type="ARBA" id="ARBA00023204"/>
    </source>
</evidence>
<dbReference type="Gene3D" id="3.20.190.10">
    <property type="entry name" value="MutM-like, N-terminal"/>
    <property type="match status" value="1"/>
</dbReference>
<keyword evidence="14" id="KW-0326">Glycosidase</keyword>
<dbReference type="InterPro" id="IPR015886">
    <property type="entry name" value="H2TH_FPG"/>
</dbReference>
<dbReference type="NCBIfam" id="NF002211">
    <property type="entry name" value="PRK01103.1"/>
    <property type="match status" value="1"/>
</dbReference>
<feature type="domain" description="Formamidopyrimidine-DNA glycosylase catalytic" evidence="18">
    <location>
        <begin position="14"/>
        <end position="149"/>
    </location>
</feature>
<dbReference type="SUPFAM" id="SSF57716">
    <property type="entry name" value="Glucocorticoid receptor-like (DNA-binding domain)"/>
    <property type="match status" value="1"/>
</dbReference>
<evidence type="ECO:0000256" key="16">
    <source>
        <dbReference type="PROSITE-ProRule" id="PRU00391"/>
    </source>
</evidence>
<comment type="subunit">
    <text evidence="4">Monomer.</text>
</comment>
<evidence type="ECO:0000256" key="6">
    <source>
        <dbReference type="ARBA" id="ARBA00022763"/>
    </source>
</evidence>
<dbReference type="CDD" id="cd08966">
    <property type="entry name" value="EcFpg-like_N"/>
    <property type="match status" value="1"/>
</dbReference>
<comment type="similarity">
    <text evidence="3">Belongs to the FPG family.</text>
</comment>
<evidence type="ECO:0000256" key="13">
    <source>
        <dbReference type="ARBA" id="ARBA00023268"/>
    </source>
</evidence>
<dbReference type="Pfam" id="PF01149">
    <property type="entry name" value="Fapy_DNA_glyco"/>
    <property type="match status" value="1"/>
</dbReference>
<keyword evidence="8" id="KW-0378">Hydrolase</keyword>
<evidence type="ECO:0000256" key="2">
    <source>
        <dbReference type="ARBA" id="ARBA00001947"/>
    </source>
</evidence>
<dbReference type="GO" id="GO:0140078">
    <property type="term" value="F:class I DNA-(apurinic or apyrimidinic site) endonuclease activity"/>
    <property type="evidence" value="ECO:0007669"/>
    <property type="project" value="UniProtKB-EC"/>
</dbReference>
<evidence type="ECO:0000256" key="4">
    <source>
        <dbReference type="ARBA" id="ARBA00011245"/>
    </source>
</evidence>
<accession>A0A1G2EKR5</accession>
<dbReference type="InterPro" id="IPR000214">
    <property type="entry name" value="Znf_DNA_glyclase/AP_lyase"/>
</dbReference>
<dbReference type="Gene3D" id="1.10.8.50">
    <property type="match status" value="1"/>
</dbReference>
<protein>
    <submittedName>
        <fullName evidence="19">DNA-formamidopyrimidine glycosylase</fullName>
    </submittedName>
</protein>
<keyword evidence="11" id="KW-0234">DNA repair</keyword>
<keyword evidence="5" id="KW-0479">Metal-binding</keyword>
<name>A0A1G2EKR5_9BACT</name>
<dbReference type="GO" id="GO:0034039">
    <property type="term" value="F:8-oxo-7,8-dihydroguanine DNA N-glycosylase activity"/>
    <property type="evidence" value="ECO:0007669"/>
    <property type="project" value="TreeGrafter"/>
</dbReference>
<proteinExistence type="inferred from homology"/>
<dbReference type="GO" id="GO:0008270">
    <property type="term" value="F:zinc ion binding"/>
    <property type="evidence" value="ECO:0007669"/>
    <property type="project" value="UniProtKB-KW"/>
</dbReference>
<evidence type="ECO:0000256" key="7">
    <source>
        <dbReference type="ARBA" id="ARBA00022771"/>
    </source>
</evidence>
<dbReference type="InterPro" id="IPR012319">
    <property type="entry name" value="FPG_cat"/>
</dbReference>
<dbReference type="AlphaFoldDB" id="A0A1G2EKR5"/>
<reference evidence="19 20" key="1">
    <citation type="journal article" date="2016" name="Nat. Commun.">
        <title>Thousands of microbial genomes shed light on interconnected biogeochemical processes in an aquifer system.</title>
        <authorList>
            <person name="Anantharaman K."/>
            <person name="Brown C.T."/>
            <person name="Hug L.A."/>
            <person name="Sharon I."/>
            <person name="Castelle C.J."/>
            <person name="Probst A.J."/>
            <person name="Thomas B.C."/>
            <person name="Singh A."/>
            <person name="Wilkins M.J."/>
            <person name="Karaoz U."/>
            <person name="Brodie E.L."/>
            <person name="Williams K.H."/>
            <person name="Hubbard S.S."/>
            <person name="Banfield J.F."/>
        </authorList>
    </citation>
    <scope>NUCLEOTIDE SEQUENCE [LARGE SCALE GENOMIC DNA]</scope>
</reference>
<dbReference type="GO" id="GO:0006284">
    <property type="term" value="P:base-excision repair"/>
    <property type="evidence" value="ECO:0007669"/>
    <property type="project" value="InterPro"/>
</dbReference>
<dbReference type="InterPro" id="IPR035937">
    <property type="entry name" value="FPG_N"/>
</dbReference>
<dbReference type="SMART" id="SM01232">
    <property type="entry name" value="H2TH"/>
    <property type="match status" value="1"/>
</dbReference>
<keyword evidence="6" id="KW-0227">DNA damage</keyword>
<comment type="catalytic activity">
    <reaction evidence="1">
        <text>Hydrolysis of DNA containing ring-opened 7-methylguanine residues, releasing 2,6-diamino-4-hydroxy-5-(N-methyl)formamidopyrimidine.</text>
        <dbReference type="EC" id="3.2.2.23"/>
    </reaction>
</comment>
<dbReference type="SMART" id="SM00898">
    <property type="entry name" value="Fapy_DNA_glyco"/>
    <property type="match status" value="1"/>
</dbReference>
<keyword evidence="12" id="KW-0456">Lyase</keyword>
<comment type="catalytic activity">
    <reaction evidence="15">
        <text>2'-deoxyribonucleotide-(2'-deoxyribose 5'-phosphate)-2'-deoxyribonucleotide-DNA = a 3'-end 2'-deoxyribonucleotide-(2,3-dehydro-2,3-deoxyribose 5'-phosphate)-DNA + a 5'-end 5'-phospho-2'-deoxyribonucleoside-DNA + H(+)</text>
        <dbReference type="Rhea" id="RHEA:66592"/>
        <dbReference type="Rhea" id="RHEA-COMP:13180"/>
        <dbReference type="Rhea" id="RHEA-COMP:16897"/>
        <dbReference type="Rhea" id="RHEA-COMP:17067"/>
        <dbReference type="ChEBI" id="CHEBI:15378"/>
        <dbReference type="ChEBI" id="CHEBI:136412"/>
        <dbReference type="ChEBI" id="CHEBI:157695"/>
        <dbReference type="ChEBI" id="CHEBI:167181"/>
        <dbReference type="EC" id="4.2.99.18"/>
    </reaction>
</comment>
<dbReference type="PROSITE" id="PS51066">
    <property type="entry name" value="ZF_FPG_2"/>
    <property type="match status" value="1"/>
</dbReference>
<comment type="cofactor">
    <cofactor evidence="2">
        <name>Zn(2+)</name>
        <dbReference type="ChEBI" id="CHEBI:29105"/>
    </cofactor>
</comment>
<keyword evidence="13" id="KW-0511">Multifunctional enzyme</keyword>
<keyword evidence="9" id="KW-0862">Zinc</keyword>
<dbReference type="PROSITE" id="PS51068">
    <property type="entry name" value="FPG_CAT"/>
    <property type="match status" value="1"/>
</dbReference>
<sequence length="310" mass="35233">MRFEILFLILKYMPELPEVQTIVSDLRKILPGLKIAGVETDWKKMFKNCSFENFKKEVVGEKILDVRRIGKNILIDLSGGKTILVHQKMTGHFLYGNWKKETPPVAGETRWLGKETGPIRDDPQNRFIHLVFDLSNEKQLALSDLRKFAKVLLWPTGKLSALKDINNLGPDPTVTDFDFKKFQDRLTGKKGKIKTVLMDQSVFAGIGNIYSDEILWLAGIHPLRQVSSLTQENLKAIFTSTKKILKKAIEARGTSDSDYRDPSGEKGEYQKMLYVYGLEGEKCQKKDGGIIARLKIGGRSAHFCHLHQKL</sequence>
<evidence type="ECO:0000256" key="14">
    <source>
        <dbReference type="ARBA" id="ARBA00023295"/>
    </source>
</evidence>
<dbReference type="NCBIfam" id="TIGR00577">
    <property type="entry name" value="fpg"/>
    <property type="match status" value="1"/>
</dbReference>
<feature type="domain" description="FPG-type" evidence="17">
    <location>
        <begin position="274"/>
        <end position="309"/>
    </location>
</feature>
<dbReference type="SUPFAM" id="SSF46946">
    <property type="entry name" value="S13-like H2TH domain"/>
    <property type="match status" value="1"/>
</dbReference>
<evidence type="ECO:0000256" key="9">
    <source>
        <dbReference type="ARBA" id="ARBA00022833"/>
    </source>
</evidence>